<dbReference type="Proteomes" id="UP000305202">
    <property type="component" value="Unassembled WGS sequence"/>
</dbReference>
<dbReference type="PIRSF" id="PIRSF004761">
    <property type="entry name" value="Hydrgn_mat_HypA"/>
    <property type="match status" value="1"/>
</dbReference>
<dbReference type="HAMAP" id="MF_00213">
    <property type="entry name" value="HypA_HybF"/>
    <property type="match status" value="1"/>
</dbReference>
<evidence type="ECO:0000313" key="7">
    <source>
        <dbReference type="Proteomes" id="UP000305202"/>
    </source>
</evidence>
<protein>
    <recommendedName>
        <fullName evidence="5">Hydrogenase maturation factor HypA</fullName>
    </recommendedName>
</protein>
<feature type="binding site" evidence="5">
    <location>
        <position position="73"/>
    </location>
    <ligand>
        <name>Zn(2+)</name>
        <dbReference type="ChEBI" id="CHEBI:29105"/>
    </ligand>
</feature>
<evidence type="ECO:0000256" key="1">
    <source>
        <dbReference type="ARBA" id="ARBA00010748"/>
    </source>
</evidence>
<evidence type="ECO:0000256" key="5">
    <source>
        <dbReference type="HAMAP-Rule" id="MF_00213"/>
    </source>
</evidence>
<evidence type="ECO:0000256" key="3">
    <source>
        <dbReference type="ARBA" id="ARBA00022723"/>
    </source>
</evidence>
<comment type="caution">
    <text evidence="6">The sequence shown here is derived from an EMBL/GenBank/DDBJ whole genome shotgun (WGS) entry which is preliminary data.</text>
</comment>
<keyword evidence="3 5" id="KW-0479">Metal-binding</keyword>
<evidence type="ECO:0000256" key="2">
    <source>
        <dbReference type="ARBA" id="ARBA00022596"/>
    </source>
</evidence>
<dbReference type="PANTHER" id="PTHR34535:SF3">
    <property type="entry name" value="HYDROGENASE MATURATION FACTOR HYPA"/>
    <property type="match status" value="1"/>
</dbReference>
<organism evidence="6 7">
    <name type="scientific">Martelella alba</name>
    <dbReference type="NCBI Taxonomy" id="2590451"/>
    <lineage>
        <taxon>Bacteria</taxon>
        <taxon>Pseudomonadati</taxon>
        <taxon>Pseudomonadota</taxon>
        <taxon>Alphaproteobacteria</taxon>
        <taxon>Hyphomicrobiales</taxon>
        <taxon>Aurantimonadaceae</taxon>
        <taxon>Martelella</taxon>
    </lineage>
</organism>
<dbReference type="PANTHER" id="PTHR34535">
    <property type="entry name" value="HYDROGENASE MATURATION FACTOR HYPA"/>
    <property type="match status" value="1"/>
</dbReference>
<sequence>MHEMSLSQSALDLIMQQARRHGAHKVTDVWLEVGALSCIEQSALRFCFDAVCRNTPAQGCALHIAVRPAHAWCWACATVVEVREYGEGCPHCGGLGWRVEDGDSVRVKQVALE</sequence>
<dbReference type="PROSITE" id="PS01249">
    <property type="entry name" value="HYPA"/>
    <property type="match status" value="1"/>
</dbReference>
<dbReference type="InterPro" id="IPR000688">
    <property type="entry name" value="HypA/HybF"/>
</dbReference>
<feature type="binding site" evidence="5">
    <location>
        <position position="2"/>
    </location>
    <ligand>
        <name>Ni(2+)</name>
        <dbReference type="ChEBI" id="CHEBI:49786"/>
    </ligand>
</feature>
<name>A0ABY2SL92_9HYPH</name>
<dbReference type="InterPro" id="IPR020538">
    <property type="entry name" value="Hydgase_Ni_incorp_HypA/HybF_CS"/>
</dbReference>
<feature type="binding site" evidence="5">
    <location>
        <position position="92"/>
    </location>
    <ligand>
        <name>Zn(2+)</name>
        <dbReference type="ChEBI" id="CHEBI:29105"/>
    </ligand>
</feature>
<comment type="similarity">
    <text evidence="1 5">Belongs to the HypA/HybF family.</text>
</comment>
<dbReference type="Gene3D" id="3.30.2320.80">
    <property type="match status" value="1"/>
</dbReference>
<dbReference type="RefSeq" id="WP_136989922.1">
    <property type="nucleotide sequence ID" value="NZ_SZPQ01000011.1"/>
</dbReference>
<dbReference type="Pfam" id="PF01155">
    <property type="entry name" value="HypA"/>
    <property type="match status" value="1"/>
</dbReference>
<dbReference type="EMBL" id="SZPQ01000011">
    <property type="protein sequence ID" value="TKI06483.1"/>
    <property type="molecule type" value="Genomic_DNA"/>
</dbReference>
<evidence type="ECO:0000313" key="6">
    <source>
        <dbReference type="EMBL" id="TKI06483.1"/>
    </source>
</evidence>
<dbReference type="NCBIfam" id="TIGR00100">
    <property type="entry name" value="hypA"/>
    <property type="match status" value="1"/>
</dbReference>
<keyword evidence="2 5" id="KW-0533">Nickel</keyword>
<keyword evidence="4 5" id="KW-0862">Zinc</keyword>
<comment type="function">
    <text evidence="5">Involved in the maturation of [NiFe] hydrogenases. Required for nickel insertion into the metal center of the hydrogenase.</text>
</comment>
<proteinExistence type="inferred from homology"/>
<dbReference type="NCBIfam" id="NF009046">
    <property type="entry name" value="PRK12380.1"/>
    <property type="match status" value="1"/>
</dbReference>
<evidence type="ECO:0000256" key="4">
    <source>
        <dbReference type="ARBA" id="ARBA00022833"/>
    </source>
</evidence>
<reference evidence="6 7" key="1">
    <citation type="submission" date="2019-04" db="EMBL/GenBank/DDBJ databases">
        <authorList>
            <person name="Li M."/>
            <person name="Gao C."/>
        </authorList>
    </citation>
    <scope>NUCLEOTIDE SEQUENCE [LARGE SCALE GENOMIC DNA]</scope>
    <source>
        <strain evidence="6 7">BGMRC 2031</strain>
    </source>
</reference>
<feature type="binding site" evidence="5">
    <location>
        <position position="76"/>
    </location>
    <ligand>
        <name>Zn(2+)</name>
        <dbReference type="ChEBI" id="CHEBI:29105"/>
    </ligand>
</feature>
<accession>A0ABY2SL92</accession>
<gene>
    <name evidence="5 6" type="primary">hypA</name>
    <name evidence="6" type="ORF">FCN80_09470</name>
</gene>
<feature type="binding site" evidence="5">
    <location>
        <position position="89"/>
    </location>
    <ligand>
        <name>Zn(2+)</name>
        <dbReference type="ChEBI" id="CHEBI:29105"/>
    </ligand>
</feature>
<keyword evidence="7" id="KW-1185">Reference proteome</keyword>